<dbReference type="Proteomes" id="UP000323454">
    <property type="component" value="Unassembled WGS sequence"/>
</dbReference>
<evidence type="ECO:0000256" key="7">
    <source>
        <dbReference type="ARBA" id="ARBA00022958"/>
    </source>
</evidence>
<evidence type="ECO:0000256" key="1">
    <source>
        <dbReference type="ARBA" id="ARBA00004141"/>
    </source>
</evidence>
<evidence type="ECO:0000256" key="4">
    <source>
        <dbReference type="ARBA" id="ARBA00022538"/>
    </source>
</evidence>
<dbReference type="OrthoDB" id="7626281at2"/>
<evidence type="ECO:0000256" key="14">
    <source>
        <dbReference type="SAM" id="Phobius"/>
    </source>
</evidence>
<keyword evidence="7" id="KW-0630">Potassium</keyword>
<evidence type="ECO:0000256" key="11">
    <source>
        <dbReference type="ARBA" id="ARBA00023303"/>
    </source>
</evidence>
<comment type="caution">
    <text evidence="15">The sequence shown here is derived from an EMBL/GenBank/DDBJ whole genome shotgun (WGS) entry which is preliminary data.</text>
</comment>
<sequence>MPAPPTVSFGGAGARAESSHLGRLADRAHHHRLVHRRPAGPRRRGDPRGDLERPLLGGHLHQPETGQELLDLRVRAVGHQGLLARPRVHGPGVGGAAQPLCAHQLPGVRQLPVQVAHEVDHRLDVVTGPGRQAVALPDLLVAVDHQQVPHDGLPVLSAPLGRFSLETSEPNPASRHGRRRFFDTWPAWIASGAAAQQDDAVSNEITEGDEHADADADFVAEPAAARRQVDAGRLFALSDGVFAIASTLLALDLRVPESFDSDHLGDFLASEAFRGTAQAYVIGYLVIAILWVGHHRQFRLLRRISSPVSWLNLLFLGLVAVLPFPTSLMSRFGQGQSEALAIKVYASLVAVIFLVQAVIGFVALRQGVVRRGSGGWWFGVLLLGPAYAAVGFGLVILVLTVFPGFAPWWWTVTAVVGILARPVSRWITRRLGMVGKPTQLEAATSSGA</sequence>
<feature type="compositionally biased region" description="Basic and acidic residues" evidence="13">
    <location>
        <begin position="17"/>
        <end position="27"/>
    </location>
</feature>
<dbReference type="GO" id="GO:0016020">
    <property type="term" value="C:membrane"/>
    <property type="evidence" value="ECO:0007669"/>
    <property type="project" value="UniProtKB-SubCell"/>
</dbReference>
<proteinExistence type="inferred from homology"/>
<dbReference type="Pfam" id="PF06736">
    <property type="entry name" value="TMEM175"/>
    <property type="match status" value="1"/>
</dbReference>
<feature type="region of interest" description="Disordered" evidence="13">
    <location>
        <begin position="1"/>
        <end position="64"/>
    </location>
</feature>
<accession>A0A5B2X4E0</accession>
<keyword evidence="6" id="KW-0631">Potassium channel</keyword>
<feature type="compositionally biased region" description="Basic residues" evidence="13">
    <location>
        <begin position="28"/>
        <end position="42"/>
    </location>
</feature>
<evidence type="ECO:0000256" key="9">
    <source>
        <dbReference type="ARBA" id="ARBA00023065"/>
    </source>
</evidence>
<feature type="transmembrane region" description="Helical" evidence="14">
    <location>
        <begin position="408"/>
        <end position="427"/>
    </location>
</feature>
<evidence type="ECO:0000256" key="12">
    <source>
        <dbReference type="ARBA" id="ARBA00034430"/>
    </source>
</evidence>
<protein>
    <submittedName>
        <fullName evidence="15">DUF1211 domain-containing protein</fullName>
    </submittedName>
</protein>
<dbReference type="InterPro" id="IPR010617">
    <property type="entry name" value="TMEM175-like"/>
</dbReference>
<dbReference type="AlphaFoldDB" id="A0A5B2X4E0"/>
<evidence type="ECO:0000313" key="15">
    <source>
        <dbReference type="EMBL" id="KAA2258025.1"/>
    </source>
</evidence>
<evidence type="ECO:0000256" key="10">
    <source>
        <dbReference type="ARBA" id="ARBA00023136"/>
    </source>
</evidence>
<evidence type="ECO:0000256" key="3">
    <source>
        <dbReference type="ARBA" id="ARBA00022448"/>
    </source>
</evidence>
<keyword evidence="10 14" id="KW-0472">Membrane</keyword>
<organism evidence="15 16">
    <name type="scientific">Solihabitans fulvus</name>
    <dbReference type="NCBI Taxonomy" id="1892852"/>
    <lineage>
        <taxon>Bacteria</taxon>
        <taxon>Bacillati</taxon>
        <taxon>Actinomycetota</taxon>
        <taxon>Actinomycetes</taxon>
        <taxon>Pseudonocardiales</taxon>
        <taxon>Pseudonocardiaceae</taxon>
        <taxon>Solihabitans</taxon>
    </lineage>
</organism>
<dbReference type="GO" id="GO:0015252">
    <property type="term" value="F:proton channel activity"/>
    <property type="evidence" value="ECO:0007669"/>
    <property type="project" value="InterPro"/>
</dbReference>
<evidence type="ECO:0000256" key="8">
    <source>
        <dbReference type="ARBA" id="ARBA00022989"/>
    </source>
</evidence>
<evidence type="ECO:0000256" key="13">
    <source>
        <dbReference type="SAM" id="MobiDB-lite"/>
    </source>
</evidence>
<keyword evidence="8 14" id="KW-1133">Transmembrane helix</keyword>
<reference evidence="15 16" key="1">
    <citation type="submission" date="2019-09" db="EMBL/GenBank/DDBJ databases">
        <title>Goodfellowia gen. nov., a new genus of the Pseudonocardineae related to Actinoalloteichus, containing Goodfellowia coeruleoviolacea gen. nov., comb. nov. gen. nov., comb. nov.</title>
        <authorList>
            <person name="Labeda D."/>
        </authorList>
    </citation>
    <scope>NUCLEOTIDE SEQUENCE [LARGE SCALE GENOMIC DNA]</scope>
    <source>
        <strain evidence="15 16">AN110305</strain>
    </source>
</reference>
<feature type="transmembrane region" description="Helical" evidence="14">
    <location>
        <begin position="304"/>
        <end position="324"/>
    </location>
</feature>
<gene>
    <name evidence="15" type="ORF">F0L68_23860</name>
</gene>
<keyword evidence="9" id="KW-0406">Ion transport</keyword>
<comment type="subcellular location">
    <subcellularLocation>
        <location evidence="1">Membrane</location>
        <topology evidence="1">Multi-pass membrane protein</topology>
    </subcellularLocation>
</comment>
<comment type="similarity">
    <text evidence="2">Belongs to the TMEM175 family.</text>
</comment>
<keyword evidence="4" id="KW-0633">Potassium transport</keyword>
<keyword evidence="3" id="KW-0813">Transport</keyword>
<dbReference type="PANTHER" id="PTHR31462:SF5">
    <property type="entry name" value="ENDOSOMAL_LYSOSOMAL PROTON CHANNEL TMEM175"/>
    <property type="match status" value="1"/>
</dbReference>
<dbReference type="PANTHER" id="PTHR31462">
    <property type="entry name" value="ENDOSOMAL/LYSOSOMAL POTASSIUM CHANNEL TMEM175"/>
    <property type="match status" value="1"/>
</dbReference>
<reference evidence="15 16" key="2">
    <citation type="submission" date="2019-09" db="EMBL/GenBank/DDBJ databases">
        <authorList>
            <person name="Jin C."/>
        </authorList>
    </citation>
    <scope>NUCLEOTIDE SEQUENCE [LARGE SCALE GENOMIC DNA]</scope>
    <source>
        <strain evidence="15 16">AN110305</strain>
    </source>
</reference>
<feature type="transmembrane region" description="Helical" evidence="14">
    <location>
        <begin position="344"/>
        <end position="364"/>
    </location>
</feature>
<comment type="catalytic activity">
    <reaction evidence="12">
        <text>K(+)(in) = K(+)(out)</text>
        <dbReference type="Rhea" id="RHEA:29463"/>
        <dbReference type="ChEBI" id="CHEBI:29103"/>
    </reaction>
</comment>
<feature type="compositionally biased region" description="Basic and acidic residues" evidence="13">
    <location>
        <begin position="43"/>
        <end position="53"/>
    </location>
</feature>
<evidence type="ECO:0000256" key="5">
    <source>
        <dbReference type="ARBA" id="ARBA00022692"/>
    </source>
</evidence>
<feature type="transmembrane region" description="Helical" evidence="14">
    <location>
        <begin position="376"/>
        <end position="402"/>
    </location>
</feature>
<dbReference type="GO" id="GO:0005267">
    <property type="term" value="F:potassium channel activity"/>
    <property type="evidence" value="ECO:0007669"/>
    <property type="project" value="UniProtKB-KW"/>
</dbReference>
<keyword evidence="16" id="KW-1185">Reference proteome</keyword>
<name>A0A5B2X4E0_9PSEU</name>
<dbReference type="EMBL" id="VUOB01000042">
    <property type="protein sequence ID" value="KAA2258025.1"/>
    <property type="molecule type" value="Genomic_DNA"/>
</dbReference>
<evidence type="ECO:0000256" key="2">
    <source>
        <dbReference type="ARBA" id="ARBA00006920"/>
    </source>
</evidence>
<evidence type="ECO:0000313" key="16">
    <source>
        <dbReference type="Proteomes" id="UP000323454"/>
    </source>
</evidence>
<keyword evidence="5 14" id="KW-0812">Transmembrane</keyword>
<keyword evidence="11" id="KW-0407">Ion channel</keyword>
<evidence type="ECO:0000256" key="6">
    <source>
        <dbReference type="ARBA" id="ARBA00022826"/>
    </source>
</evidence>
<feature type="transmembrane region" description="Helical" evidence="14">
    <location>
        <begin position="273"/>
        <end position="292"/>
    </location>
</feature>